<dbReference type="Pfam" id="PF18144">
    <property type="entry name" value="SMODS"/>
    <property type="match status" value="1"/>
</dbReference>
<comment type="caution">
    <text evidence="2">The sequence shown here is derived from an EMBL/GenBank/DDBJ whole genome shotgun (WGS) entry which is preliminary data.</text>
</comment>
<dbReference type="EMBL" id="JAUSUD010000009">
    <property type="protein sequence ID" value="MDQ0230941.1"/>
    <property type="molecule type" value="Genomic_DNA"/>
</dbReference>
<protein>
    <recommendedName>
        <fullName evidence="4">Nucleotidyltransferase</fullName>
    </recommendedName>
</protein>
<proteinExistence type="predicted"/>
<name>A0ABT9ZFA9_9BACI</name>
<accession>A0ABT9ZFA9</accession>
<keyword evidence="3" id="KW-1185">Reference proteome</keyword>
<evidence type="ECO:0008006" key="4">
    <source>
        <dbReference type="Google" id="ProtNLM"/>
    </source>
</evidence>
<sequence length="343" mass="39767">MKLNDHFKKFVGNISLNPTRVEQIDRAVRNWEKKFKGDEEIKDHFISYFTQGSYSTDTGVRPKSREEFDVDVVLVLDIVENDDPKENLHWIKDRIKSYSGFENRVKVKDRCVRIEYAKEFHVDVVPAFQYENHIKIPSRKEGEWVETNPEGFTEWCNNINDESDKYFSQTVKILKHWRDEKVGEDTAPKSILLTTLVGNAHIKKPSIAETLVETLKVMVVDVNSLVSELENDEDVPWVDNPSLEDENLARTWSKLKAQRFLKKLTTLRDDCQDALDEKDKDKSIEKWQAIFGSADFPSSLGETENMARNIAIGTVMVNSKGHLNREEGTTIKEHRFYGEGEHE</sequence>
<dbReference type="CDD" id="cd05400">
    <property type="entry name" value="NT_2-5OAS_ClassI-CCAase"/>
    <property type="match status" value="1"/>
</dbReference>
<dbReference type="InterPro" id="IPR006116">
    <property type="entry name" value="NT_2-5OAS_ClassI-CCAase"/>
</dbReference>
<dbReference type="InterPro" id="IPR043519">
    <property type="entry name" value="NT_sf"/>
</dbReference>
<organism evidence="2 3">
    <name type="scientific">Metabacillus malikii</name>
    <dbReference type="NCBI Taxonomy" id="1504265"/>
    <lineage>
        <taxon>Bacteria</taxon>
        <taxon>Bacillati</taxon>
        <taxon>Bacillota</taxon>
        <taxon>Bacilli</taxon>
        <taxon>Bacillales</taxon>
        <taxon>Bacillaceae</taxon>
        <taxon>Metabacillus</taxon>
    </lineage>
</organism>
<evidence type="ECO:0000313" key="2">
    <source>
        <dbReference type="EMBL" id="MDQ0230941.1"/>
    </source>
</evidence>
<evidence type="ECO:0000313" key="3">
    <source>
        <dbReference type="Proteomes" id="UP001234495"/>
    </source>
</evidence>
<dbReference type="Proteomes" id="UP001234495">
    <property type="component" value="Unassembled WGS sequence"/>
</dbReference>
<keyword evidence="1" id="KW-0051">Antiviral defense</keyword>
<reference evidence="2 3" key="1">
    <citation type="submission" date="2023-07" db="EMBL/GenBank/DDBJ databases">
        <title>Genomic Encyclopedia of Type Strains, Phase IV (KMG-IV): sequencing the most valuable type-strain genomes for metagenomic binning, comparative biology and taxonomic classification.</title>
        <authorList>
            <person name="Goeker M."/>
        </authorList>
    </citation>
    <scope>NUCLEOTIDE SEQUENCE [LARGE SCALE GENOMIC DNA]</scope>
    <source>
        <strain evidence="2 3">DSM 29005</strain>
    </source>
</reference>
<evidence type="ECO:0000256" key="1">
    <source>
        <dbReference type="ARBA" id="ARBA00023118"/>
    </source>
</evidence>
<dbReference type="RefSeq" id="WP_307341107.1">
    <property type="nucleotide sequence ID" value="NZ_JAUSUD010000009.1"/>
</dbReference>
<gene>
    <name evidence="2" type="ORF">J2S19_002202</name>
</gene>
<dbReference type="SUPFAM" id="SSF81301">
    <property type="entry name" value="Nucleotidyltransferase"/>
    <property type="match status" value="1"/>
</dbReference>
<dbReference type="Gene3D" id="3.30.460.10">
    <property type="entry name" value="Beta Polymerase, domain 2"/>
    <property type="match status" value="1"/>
</dbReference>